<name>D8TVJ3_VOLCA</name>
<dbReference type="STRING" id="3068.D8TVJ3"/>
<dbReference type="KEGG" id="vcn:VOLCADRAFT_90717"/>
<evidence type="ECO:0000313" key="1">
    <source>
        <dbReference type="EMBL" id="EFJ48467.1"/>
    </source>
</evidence>
<dbReference type="Proteomes" id="UP000001058">
    <property type="component" value="Unassembled WGS sequence"/>
</dbReference>
<evidence type="ECO:0000313" key="2">
    <source>
        <dbReference type="Proteomes" id="UP000001058"/>
    </source>
</evidence>
<dbReference type="AlphaFoldDB" id="D8TVJ3"/>
<protein>
    <submittedName>
        <fullName evidence="1">Uncharacterized protein</fullName>
    </submittedName>
</protein>
<accession>D8TVJ3</accession>
<sequence>MSKRKRSAFLLCDEEPDVHILVARATEPISAHFDVLRLYSGCAQDLPRGEGGAPTIWNLRNLLLEGESDPVSPSVVESWLDMVYSHVDTSRRKRTFLRLQEVKPLVLFADAVCTCDAAMRELCDMLVNQTALQLDVPLGEETLQIMLQGRIYYVRDLEGLTSISTTDGSPSAIEAPKAVYALHAKNFTTTLGQQLESWLYLAGRLQMLPLVQLLINFIKTQLLAGCSSPLAAAVGNIYSPRVLQCMPRELLYAGFLRDTLLYRPNDLQLKTIPDGLKVKLVTAEAATALRLYSHSDVLHDLAPGKSIENAHLLHLSNRSRVAKPLHNAPVNVSVGGLNAKLCEKIVQAALDKAIAHE</sequence>
<dbReference type="OrthoDB" id="532207at2759"/>
<proteinExistence type="predicted"/>
<organism evidence="2">
    <name type="scientific">Volvox carteri f. nagariensis</name>
    <dbReference type="NCBI Taxonomy" id="3068"/>
    <lineage>
        <taxon>Eukaryota</taxon>
        <taxon>Viridiplantae</taxon>
        <taxon>Chlorophyta</taxon>
        <taxon>core chlorophytes</taxon>
        <taxon>Chlorophyceae</taxon>
        <taxon>CS clade</taxon>
        <taxon>Chlamydomonadales</taxon>
        <taxon>Volvocaceae</taxon>
        <taxon>Volvox</taxon>
    </lineage>
</organism>
<dbReference type="GeneID" id="9616674"/>
<gene>
    <name evidence="1" type="ORF">VOLCADRAFT_90717</name>
</gene>
<dbReference type="RefSeq" id="XP_002950266.1">
    <property type="nucleotide sequence ID" value="XM_002950220.1"/>
</dbReference>
<dbReference type="InParanoid" id="D8TVJ3"/>
<reference evidence="1 2" key="1">
    <citation type="journal article" date="2010" name="Science">
        <title>Genomic analysis of organismal complexity in the multicellular green alga Volvox carteri.</title>
        <authorList>
            <person name="Prochnik S.E."/>
            <person name="Umen J."/>
            <person name="Nedelcu A.M."/>
            <person name="Hallmann A."/>
            <person name="Miller S.M."/>
            <person name="Nishii I."/>
            <person name="Ferris P."/>
            <person name="Kuo A."/>
            <person name="Mitros T."/>
            <person name="Fritz-Laylin L.K."/>
            <person name="Hellsten U."/>
            <person name="Chapman J."/>
            <person name="Simakov O."/>
            <person name="Rensing S.A."/>
            <person name="Terry A."/>
            <person name="Pangilinan J."/>
            <person name="Kapitonov V."/>
            <person name="Jurka J."/>
            <person name="Salamov A."/>
            <person name="Shapiro H."/>
            <person name="Schmutz J."/>
            <person name="Grimwood J."/>
            <person name="Lindquist E."/>
            <person name="Lucas S."/>
            <person name="Grigoriev I.V."/>
            <person name="Schmitt R."/>
            <person name="Kirk D."/>
            <person name="Rokhsar D.S."/>
        </authorList>
    </citation>
    <scope>NUCLEOTIDE SEQUENCE [LARGE SCALE GENOMIC DNA]</scope>
    <source>
        <strain evidence="2">f. Nagariensis / Eve</strain>
    </source>
</reference>
<dbReference type="EMBL" id="GL378339">
    <property type="protein sequence ID" value="EFJ48467.1"/>
    <property type="molecule type" value="Genomic_DNA"/>
</dbReference>
<keyword evidence="2" id="KW-1185">Reference proteome</keyword>